<reference evidence="1 2" key="1">
    <citation type="submission" date="2019-03" db="EMBL/GenBank/DDBJ databases">
        <title>The genome sequence of a newly discovered highly antifungal drug resistant Aspergillus species, Aspergillus tanneri NIH 1004.</title>
        <authorList>
            <person name="Mounaud S."/>
            <person name="Singh I."/>
            <person name="Joardar V."/>
            <person name="Pakala S."/>
            <person name="Pakala S."/>
            <person name="Venepally P."/>
            <person name="Hoover J."/>
            <person name="Nierman W."/>
            <person name="Chung J."/>
            <person name="Losada L."/>
        </authorList>
    </citation>
    <scope>NUCLEOTIDE SEQUENCE [LARGE SCALE GENOMIC DNA]</scope>
    <source>
        <strain evidence="1 2">NIH1004</strain>
    </source>
</reference>
<name>A0A4S3J557_9EURO</name>
<dbReference type="AlphaFoldDB" id="A0A4S3J557"/>
<dbReference type="VEuPathDB" id="FungiDB:EYZ11_010502"/>
<organism evidence="1 2">
    <name type="scientific">Aspergillus tanneri</name>
    <dbReference type="NCBI Taxonomy" id="1220188"/>
    <lineage>
        <taxon>Eukaryota</taxon>
        <taxon>Fungi</taxon>
        <taxon>Dikarya</taxon>
        <taxon>Ascomycota</taxon>
        <taxon>Pezizomycotina</taxon>
        <taxon>Eurotiomycetes</taxon>
        <taxon>Eurotiomycetidae</taxon>
        <taxon>Eurotiales</taxon>
        <taxon>Aspergillaceae</taxon>
        <taxon>Aspergillus</taxon>
        <taxon>Aspergillus subgen. Circumdati</taxon>
    </lineage>
</organism>
<keyword evidence="2" id="KW-1185">Reference proteome</keyword>
<protein>
    <submittedName>
        <fullName evidence="1">Uncharacterized protein</fullName>
    </submittedName>
</protein>
<accession>A0A4S3J557</accession>
<evidence type="ECO:0000313" key="2">
    <source>
        <dbReference type="Proteomes" id="UP000308092"/>
    </source>
</evidence>
<evidence type="ECO:0000313" key="1">
    <source>
        <dbReference type="EMBL" id="THC90033.1"/>
    </source>
</evidence>
<comment type="caution">
    <text evidence="1">The sequence shown here is derived from an EMBL/GenBank/DDBJ whole genome shotgun (WGS) entry which is preliminary data.</text>
</comment>
<sequence>MAIIQGALGTGYSCLQHLMVYMMKRSYDEGPLTQTSWIYAAVFVPYEKDSRRVQKSPGRSADSPAIQRILGAESNVRSTTLKCHPSSNVCNPIARSFVIS</sequence>
<gene>
    <name evidence="1" type="ORF">EYZ11_010502</name>
</gene>
<proteinExistence type="predicted"/>
<dbReference type="EMBL" id="SOSA01000569">
    <property type="protein sequence ID" value="THC90033.1"/>
    <property type="molecule type" value="Genomic_DNA"/>
</dbReference>
<dbReference type="Proteomes" id="UP000308092">
    <property type="component" value="Unassembled WGS sequence"/>
</dbReference>